<dbReference type="OrthoDB" id="6434695at2759"/>
<keyword evidence="1" id="KW-1133">Transmembrane helix</keyword>
<dbReference type="AlphaFoldDB" id="A0A811U5U6"/>
<accession>A0A811U5U6</accession>
<evidence type="ECO:0000313" key="2">
    <source>
        <dbReference type="EMBL" id="CAD6994364.1"/>
    </source>
</evidence>
<evidence type="ECO:0000313" key="3">
    <source>
        <dbReference type="Proteomes" id="UP000606786"/>
    </source>
</evidence>
<dbReference type="KEGG" id="ccat:101459011"/>
<gene>
    <name evidence="2" type="ORF">CCAP1982_LOCUS3117</name>
</gene>
<sequence>MKKNPTFLQRNSVAIVVIPSLIGMHYAWSLMQKNRTLVSADEEIDLPVVTFAKYCWNRLQGLTGSEQDIHVTVTPAKPTDAAK</sequence>
<evidence type="ECO:0000256" key="1">
    <source>
        <dbReference type="SAM" id="Phobius"/>
    </source>
</evidence>
<reference evidence="2" key="1">
    <citation type="submission" date="2020-11" db="EMBL/GenBank/DDBJ databases">
        <authorList>
            <person name="Whitehead M."/>
        </authorList>
    </citation>
    <scope>NUCLEOTIDE SEQUENCE</scope>
    <source>
        <strain evidence="2">EGII</strain>
    </source>
</reference>
<dbReference type="Proteomes" id="UP000606786">
    <property type="component" value="Unassembled WGS sequence"/>
</dbReference>
<keyword evidence="1" id="KW-0472">Membrane</keyword>
<keyword evidence="3" id="KW-1185">Reference proteome</keyword>
<name>A0A811U5U6_CERCA</name>
<comment type="caution">
    <text evidence="2">The sequence shown here is derived from an EMBL/GenBank/DDBJ whole genome shotgun (WGS) entry which is preliminary data.</text>
</comment>
<protein>
    <submittedName>
        <fullName evidence="2">(Mediterranean fruit fly) hypothetical protein</fullName>
    </submittedName>
</protein>
<keyword evidence="1" id="KW-0812">Transmembrane</keyword>
<feature type="transmembrane region" description="Helical" evidence="1">
    <location>
        <begin position="12"/>
        <end position="31"/>
    </location>
</feature>
<organism evidence="2 3">
    <name type="scientific">Ceratitis capitata</name>
    <name type="common">Mediterranean fruit fly</name>
    <name type="synonym">Tephritis capitata</name>
    <dbReference type="NCBI Taxonomy" id="7213"/>
    <lineage>
        <taxon>Eukaryota</taxon>
        <taxon>Metazoa</taxon>
        <taxon>Ecdysozoa</taxon>
        <taxon>Arthropoda</taxon>
        <taxon>Hexapoda</taxon>
        <taxon>Insecta</taxon>
        <taxon>Pterygota</taxon>
        <taxon>Neoptera</taxon>
        <taxon>Endopterygota</taxon>
        <taxon>Diptera</taxon>
        <taxon>Brachycera</taxon>
        <taxon>Muscomorpha</taxon>
        <taxon>Tephritoidea</taxon>
        <taxon>Tephritidae</taxon>
        <taxon>Ceratitis</taxon>
        <taxon>Ceratitis</taxon>
    </lineage>
</organism>
<dbReference type="EMBL" id="CAJHJT010000001">
    <property type="protein sequence ID" value="CAD6994364.1"/>
    <property type="molecule type" value="Genomic_DNA"/>
</dbReference>
<proteinExistence type="predicted"/>